<dbReference type="EMBL" id="KZ613477">
    <property type="protein sequence ID" value="PMD22588.1"/>
    <property type="molecule type" value="Genomic_DNA"/>
</dbReference>
<reference evidence="1 2" key="1">
    <citation type="submission" date="2016-05" db="EMBL/GenBank/DDBJ databases">
        <title>A degradative enzymes factory behind the ericoid mycorrhizal symbiosis.</title>
        <authorList>
            <consortium name="DOE Joint Genome Institute"/>
            <person name="Martino E."/>
            <person name="Morin E."/>
            <person name="Grelet G."/>
            <person name="Kuo A."/>
            <person name="Kohler A."/>
            <person name="Daghino S."/>
            <person name="Barry K."/>
            <person name="Choi C."/>
            <person name="Cichocki N."/>
            <person name="Clum A."/>
            <person name="Copeland A."/>
            <person name="Hainaut M."/>
            <person name="Haridas S."/>
            <person name="Labutti K."/>
            <person name="Lindquist E."/>
            <person name="Lipzen A."/>
            <person name="Khouja H.-R."/>
            <person name="Murat C."/>
            <person name="Ohm R."/>
            <person name="Olson A."/>
            <person name="Spatafora J."/>
            <person name="Veneault-Fourrey C."/>
            <person name="Henrissat B."/>
            <person name="Grigoriev I."/>
            <person name="Martin F."/>
            <person name="Perotto S."/>
        </authorList>
    </citation>
    <scope>NUCLEOTIDE SEQUENCE [LARGE SCALE GENOMIC DNA]</scope>
    <source>
        <strain evidence="1 2">UAMH 7357</strain>
    </source>
</reference>
<sequence length="156" mass="17896">MYFYLLFSLSASSFKVSNLVTRMCIPTKRSIARKDIVTGSQIMSSKTSLVLVRFNQGDPQHAWYDILDSSRMTDSDKLRSSIDSMISTHHPRPVPRNLRAAYVTPFHKIKQISVSWRDVSSMDAFMTLHYEEAGAKKMTMNAEKLKGVWKLMEQRG</sequence>
<keyword evidence="2" id="KW-1185">Reference proteome</keyword>
<accession>A0A2J6Q8K3</accession>
<evidence type="ECO:0000313" key="1">
    <source>
        <dbReference type="EMBL" id="PMD22588.1"/>
    </source>
</evidence>
<organism evidence="1 2">
    <name type="scientific">Hyaloscypha hepaticicola</name>
    <dbReference type="NCBI Taxonomy" id="2082293"/>
    <lineage>
        <taxon>Eukaryota</taxon>
        <taxon>Fungi</taxon>
        <taxon>Dikarya</taxon>
        <taxon>Ascomycota</taxon>
        <taxon>Pezizomycotina</taxon>
        <taxon>Leotiomycetes</taxon>
        <taxon>Helotiales</taxon>
        <taxon>Hyaloscyphaceae</taxon>
        <taxon>Hyaloscypha</taxon>
    </lineage>
</organism>
<evidence type="ECO:0000313" key="2">
    <source>
        <dbReference type="Proteomes" id="UP000235672"/>
    </source>
</evidence>
<gene>
    <name evidence="1" type="ORF">NA56DRAFT_747840</name>
</gene>
<dbReference type="Proteomes" id="UP000235672">
    <property type="component" value="Unassembled WGS sequence"/>
</dbReference>
<protein>
    <submittedName>
        <fullName evidence="1">Uncharacterized protein</fullName>
    </submittedName>
</protein>
<dbReference type="AlphaFoldDB" id="A0A2J6Q8K3"/>
<name>A0A2J6Q8K3_9HELO</name>
<proteinExistence type="predicted"/>